<dbReference type="RefSeq" id="WP_147156533.1">
    <property type="nucleotide sequence ID" value="NZ_BKAJ01000207.1"/>
</dbReference>
<feature type="compositionally biased region" description="Polar residues" evidence="1">
    <location>
        <begin position="68"/>
        <end position="81"/>
    </location>
</feature>
<accession>A0A512NQI5</accession>
<evidence type="ECO:0000313" key="3">
    <source>
        <dbReference type="Proteomes" id="UP000321058"/>
    </source>
</evidence>
<keyword evidence="3" id="KW-1185">Reference proteome</keyword>
<evidence type="ECO:0000313" key="2">
    <source>
        <dbReference type="EMBL" id="GEP61213.1"/>
    </source>
</evidence>
<dbReference type="EMBL" id="BKAJ01000207">
    <property type="protein sequence ID" value="GEP61213.1"/>
    <property type="molecule type" value="Genomic_DNA"/>
</dbReference>
<gene>
    <name evidence="2" type="ORF">RSO01_83790</name>
</gene>
<feature type="compositionally biased region" description="Basic and acidic residues" evidence="1">
    <location>
        <begin position="15"/>
        <end position="30"/>
    </location>
</feature>
<evidence type="ECO:0000256" key="1">
    <source>
        <dbReference type="SAM" id="MobiDB-lite"/>
    </source>
</evidence>
<dbReference type="AlphaFoldDB" id="A0A512NQI5"/>
<proteinExistence type="predicted"/>
<dbReference type="OrthoDB" id="9816009at2"/>
<name>A0A512NQI5_9HYPH</name>
<reference evidence="2 3" key="1">
    <citation type="submission" date="2019-07" db="EMBL/GenBank/DDBJ databases">
        <title>Whole genome shotgun sequence of Reyranella soli NBRC 108950.</title>
        <authorList>
            <person name="Hosoyama A."/>
            <person name="Uohara A."/>
            <person name="Ohji S."/>
            <person name="Ichikawa N."/>
        </authorList>
    </citation>
    <scope>NUCLEOTIDE SEQUENCE [LARGE SCALE GENOMIC DNA]</scope>
    <source>
        <strain evidence="2 3">NBRC 108950</strain>
    </source>
</reference>
<protein>
    <submittedName>
        <fullName evidence="2">Uncharacterized protein</fullName>
    </submittedName>
</protein>
<organism evidence="2 3">
    <name type="scientific">Reyranella soli</name>
    <dbReference type="NCBI Taxonomy" id="1230389"/>
    <lineage>
        <taxon>Bacteria</taxon>
        <taxon>Pseudomonadati</taxon>
        <taxon>Pseudomonadota</taxon>
        <taxon>Alphaproteobacteria</taxon>
        <taxon>Hyphomicrobiales</taxon>
        <taxon>Reyranellaceae</taxon>
        <taxon>Reyranella</taxon>
    </lineage>
</organism>
<feature type="region of interest" description="Disordered" evidence="1">
    <location>
        <begin position="1"/>
        <end position="35"/>
    </location>
</feature>
<feature type="region of interest" description="Disordered" evidence="1">
    <location>
        <begin position="67"/>
        <end position="91"/>
    </location>
</feature>
<dbReference type="Proteomes" id="UP000321058">
    <property type="component" value="Unassembled WGS sequence"/>
</dbReference>
<comment type="caution">
    <text evidence="2">The sequence shown here is derived from an EMBL/GenBank/DDBJ whole genome shotgun (WGS) entry which is preliminary data.</text>
</comment>
<sequence>MSQKTTLASQVKQSRSGDHEGRDDPGEEALRSTGTGDVVVICSAEPNGAKAFTLRYKAEVKNGVIQGQYGTKDQPGSQSIDGQIEPTAPRC</sequence>
<feature type="compositionally biased region" description="Polar residues" evidence="1">
    <location>
        <begin position="1"/>
        <end position="14"/>
    </location>
</feature>